<dbReference type="AlphaFoldDB" id="A0A543NLP7"/>
<evidence type="ECO:0000313" key="4">
    <source>
        <dbReference type="Proteomes" id="UP000317422"/>
    </source>
</evidence>
<feature type="region of interest" description="Disordered" evidence="1">
    <location>
        <begin position="267"/>
        <end position="287"/>
    </location>
</feature>
<sequence>MPRKRRRVSAFVKILIVMSVICGTLVAGGYYVITSVEPLDVSPPPPSEGCSLATSGTGDGESDLEPDQAANAATISGVAFQEDMPREAVTIAYATVWQESKFHNIEHGDRDSVGLFQQRPSQEWGEPQQLTDPIYAATAFYEKLAEVEDYRSMPVYEAAQAVQRSADGYAYDQHEERSRTMASAFTGAEGAAVSCWFGEETPTGSDTEGAREEMRRVFGTGPDSLTGDEEKPTGDLGWAMASWSVANAHEYGITSVTYGDQRWTAETGRDGWSEAETPAPEGKLLLD</sequence>
<dbReference type="OrthoDB" id="5171895at2"/>
<evidence type="ECO:0000256" key="2">
    <source>
        <dbReference type="SAM" id="Phobius"/>
    </source>
</evidence>
<dbReference type="EMBL" id="VFQC01000001">
    <property type="protein sequence ID" value="TQN32768.1"/>
    <property type="molecule type" value="Genomic_DNA"/>
</dbReference>
<comment type="caution">
    <text evidence="3">The sequence shown here is derived from an EMBL/GenBank/DDBJ whole genome shotgun (WGS) entry which is preliminary data.</text>
</comment>
<proteinExistence type="predicted"/>
<evidence type="ECO:0000256" key="1">
    <source>
        <dbReference type="SAM" id="MobiDB-lite"/>
    </source>
</evidence>
<name>A0A543NLP7_9ACTN</name>
<keyword evidence="4" id="KW-1185">Reference proteome</keyword>
<protein>
    <submittedName>
        <fullName evidence="3">Uncharacterized protein</fullName>
    </submittedName>
</protein>
<feature type="transmembrane region" description="Helical" evidence="2">
    <location>
        <begin position="12"/>
        <end position="33"/>
    </location>
</feature>
<reference evidence="3 4" key="1">
    <citation type="submission" date="2019-06" db="EMBL/GenBank/DDBJ databases">
        <title>Sequencing the genomes of 1000 actinobacteria strains.</title>
        <authorList>
            <person name="Klenk H.-P."/>
        </authorList>
    </citation>
    <scope>NUCLEOTIDE SEQUENCE [LARGE SCALE GENOMIC DNA]</scope>
    <source>
        <strain evidence="3 4">DSM 45015</strain>
    </source>
</reference>
<keyword evidence="2" id="KW-0812">Transmembrane</keyword>
<accession>A0A543NLP7</accession>
<feature type="region of interest" description="Disordered" evidence="1">
    <location>
        <begin position="41"/>
        <end position="64"/>
    </location>
</feature>
<dbReference type="Proteomes" id="UP000317422">
    <property type="component" value="Unassembled WGS sequence"/>
</dbReference>
<evidence type="ECO:0000313" key="3">
    <source>
        <dbReference type="EMBL" id="TQN32768.1"/>
    </source>
</evidence>
<organism evidence="3 4">
    <name type="scientific">Haloactinospora alba</name>
    <dbReference type="NCBI Taxonomy" id="405555"/>
    <lineage>
        <taxon>Bacteria</taxon>
        <taxon>Bacillati</taxon>
        <taxon>Actinomycetota</taxon>
        <taxon>Actinomycetes</taxon>
        <taxon>Streptosporangiales</taxon>
        <taxon>Nocardiopsidaceae</taxon>
        <taxon>Haloactinospora</taxon>
    </lineage>
</organism>
<gene>
    <name evidence="3" type="ORF">FHX37_2751</name>
</gene>
<keyword evidence="2" id="KW-1133">Transmembrane helix</keyword>
<dbReference type="RefSeq" id="WP_141924222.1">
    <property type="nucleotide sequence ID" value="NZ_VFQC01000001.1"/>
</dbReference>
<keyword evidence="2" id="KW-0472">Membrane</keyword>